<dbReference type="Pfam" id="PF16358">
    <property type="entry name" value="RcsF"/>
    <property type="match status" value="1"/>
</dbReference>
<dbReference type="Gene3D" id="3.30.110.70">
    <property type="entry name" value="Hypothetical protein apc22750. Chain B"/>
    <property type="match status" value="1"/>
</dbReference>
<comment type="caution">
    <text evidence="2">The sequence shown here is derived from an EMBL/GenBank/DDBJ whole genome shotgun (WGS) entry which is preliminary data.</text>
</comment>
<evidence type="ECO:0000256" key="1">
    <source>
        <dbReference type="SAM" id="SignalP"/>
    </source>
</evidence>
<accession>A0A8H2JKJ1</accession>
<proteinExistence type="predicted"/>
<keyword evidence="1" id="KW-0732">Signal</keyword>
<dbReference type="AlphaFoldDB" id="A0A8H2JKJ1"/>
<evidence type="ECO:0000313" key="2">
    <source>
        <dbReference type="EMBL" id="TMM43786.1"/>
    </source>
</evidence>
<feature type="signal peptide" evidence="1">
    <location>
        <begin position="1"/>
        <end position="23"/>
    </location>
</feature>
<sequence>MTTFISKKLLATTLLTVMLASCSGNYTFNSNVKPDNAKQYFSASKVKVFNDEAEFMSSFNYVGLVEGFDCQEKPHLAPPDAANARTQARQAAFLQQANGVIFTSCIAIETKHCVAQTVCYGKAYRLGPPHEPIE</sequence>
<feature type="chain" id="PRO_5034269815" evidence="1">
    <location>
        <begin position="24"/>
        <end position="134"/>
    </location>
</feature>
<keyword evidence="3" id="KW-1185">Reference proteome</keyword>
<gene>
    <name evidence="2" type="ORF">FCS21_12385</name>
</gene>
<dbReference type="OrthoDB" id="6399623at2"/>
<dbReference type="PROSITE" id="PS51257">
    <property type="entry name" value="PROKAR_LIPOPROTEIN"/>
    <property type="match status" value="1"/>
</dbReference>
<dbReference type="InterPro" id="IPR030852">
    <property type="entry name" value="RcsF"/>
</dbReference>
<protein>
    <submittedName>
        <fullName evidence="2">RcsF protein</fullName>
    </submittedName>
</protein>
<evidence type="ECO:0000313" key="3">
    <source>
        <dbReference type="Proteomes" id="UP000307702"/>
    </source>
</evidence>
<dbReference type="EMBL" id="SZVP01000013">
    <property type="protein sequence ID" value="TMM43786.1"/>
    <property type="molecule type" value="Genomic_DNA"/>
</dbReference>
<organism evidence="2 3">
    <name type="scientific">Colwellia ponticola</name>
    <dbReference type="NCBI Taxonomy" id="2304625"/>
    <lineage>
        <taxon>Bacteria</taxon>
        <taxon>Pseudomonadati</taxon>
        <taxon>Pseudomonadota</taxon>
        <taxon>Gammaproteobacteria</taxon>
        <taxon>Alteromonadales</taxon>
        <taxon>Colwelliaceae</taxon>
        <taxon>Colwellia</taxon>
    </lineage>
</organism>
<dbReference type="GO" id="GO:0035556">
    <property type="term" value="P:intracellular signal transduction"/>
    <property type="evidence" value="ECO:0007669"/>
    <property type="project" value="InterPro"/>
</dbReference>
<dbReference type="Proteomes" id="UP000307702">
    <property type="component" value="Unassembled WGS sequence"/>
</dbReference>
<name>A0A8H2JKJ1_9GAMM</name>
<reference evidence="2 3" key="1">
    <citation type="submission" date="2019-05" db="EMBL/GenBank/DDBJ databases">
        <title>Colwellia ponticola sp. nov., isolated from seawater.</title>
        <authorList>
            <person name="Yoon J.-H."/>
        </authorList>
    </citation>
    <scope>NUCLEOTIDE SEQUENCE [LARGE SCALE GENOMIC DNA]</scope>
    <source>
        <strain evidence="2 3">OISW-25</strain>
    </source>
</reference>
<dbReference type="GO" id="GO:0009279">
    <property type="term" value="C:cell outer membrane"/>
    <property type="evidence" value="ECO:0007669"/>
    <property type="project" value="InterPro"/>
</dbReference>